<feature type="domain" description="MacB-like periplasmic core" evidence="8">
    <location>
        <begin position="461"/>
        <end position="621"/>
    </location>
</feature>
<keyword evidence="4 6" id="KW-1133">Transmembrane helix</keyword>
<gene>
    <name evidence="9" type="ORF">NIASO_07440</name>
</gene>
<dbReference type="AlphaFoldDB" id="W0F324"/>
<dbReference type="PANTHER" id="PTHR30572:SF18">
    <property type="entry name" value="ABC-TYPE MACROLIDE FAMILY EXPORT SYSTEM PERMEASE COMPONENT 2"/>
    <property type="match status" value="1"/>
</dbReference>
<evidence type="ECO:0000256" key="2">
    <source>
        <dbReference type="ARBA" id="ARBA00022475"/>
    </source>
</evidence>
<feature type="transmembrane region" description="Helical" evidence="6">
    <location>
        <begin position="450"/>
        <end position="472"/>
    </location>
</feature>
<reference evidence="9 10" key="1">
    <citation type="submission" date="2013-12" db="EMBL/GenBank/DDBJ databases">
        <authorList>
            <consortium name="DOE Joint Genome Institute"/>
            <person name="Eisen J."/>
            <person name="Huntemann M."/>
            <person name="Han J."/>
            <person name="Chen A."/>
            <person name="Kyrpides N."/>
            <person name="Mavromatis K."/>
            <person name="Markowitz V."/>
            <person name="Palaniappan K."/>
            <person name="Ivanova N."/>
            <person name="Schaumberg A."/>
            <person name="Pati A."/>
            <person name="Liolios K."/>
            <person name="Nordberg H.P."/>
            <person name="Cantor M.N."/>
            <person name="Hua S.X."/>
            <person name="Woyke T."/>
        </authorList>
    </citation>
    <scope>NUCLEOTIDE SEQUENCE [LARGE SCALE GENOMIC DNA]</scope>
    <source>
        <strain evidence="10">DSM 19437</strain>
    </source>
</reference>
<dbReference type="PANTHER" id="PTHR30572">
    <property type="entry name" value="MEMBRANE COMPONENT OF TRANSPORTER-RELATED"/>
    <property type="match status" value="1"/>
</dbReference>
<protein>
    <recommendedName>
        <fullName evidence="11">ABC transporter permease</fullName>
    </recommendedName>
</protein>
<evidence type="ECO:0008006" key="11">
    <source>
        <dbReference type="Google" id="ProtNLM"/>
    </source>
</evidence>
<dbReference type="EMBL" id="CP007035">
    <property type="protein sequence ID" value="AHF17432.1"/>
    <property type="molecule type" value="Genomic_DNA"/>
</dbReference>
<dbReference type="GO" id="GO:0005886">
    <property type="term" value="C:plasma membrane"/>
    <property type="evidence" value="ECO:0007669"/>
    <property type="project" value="UniProtKB-SubCell"/>
</dbReference>
<evidence type="ECO:0000256" key="5">
    <source>
        <dbReference type="ARBA" id="ARBA00023136"/>
    </source>
</evidence>
<feature type="domain" description="MacB-like periplasmic core" evidence="8">
    <location>
        <begin position="20"/>
        <end position="264"/>
    </location>
</feature>
<dbReference type="RefSeq" id="WP_008584927.1">
    <property type="nucleotide sequence ID" value="NZ_CP007035.1"/>
</dbReference>
<dbReference type="OrthoDB" id="5933722at2"/>
<evidence type="ECO:0000259" key="7">
    <source>
        <dbReference type="Pfam" id="PF02687"/>
    </source>
</evidence>
<evidence type="ECO:0000256" key="6">
    <source>
        <dbReference type="SAM" id="Phobius"/>
    </source>
</evidence>
<dbReference type="GO" id="GO:0022857">
    <property type="term" value="F:transmembrane transporter activity"/>
    <property type="evidence" value="ECO:0007669"/>
    <property type="project" value="TreeGrafter"/>
</dbReference>
<evidence type="ECO:0000259" key="8">
    <source>
        <dbReference type="Pfam" id="PF12704"/>
    </source>
</evidence>
<dbReference type="KEGG" id="nso:NIASO_07440"/>
<dbReference type="InterPro" id="IPR003838">
    <property type="entry name" value="ABC3_permease_C"/>
</dbReference>
<evidence type="ECO:0000313" key="10">
    <source>
        <dbReference type="Proteomes" id="UP000003586"/>
    </source>
</evidence>
<dbReference type="HOGENOM" id="CLU_008713_1_0_10"/>
<feature type="transmembrane region" description="Helical" evidence="6">
    <location>
        <begin position="311"/>
        <end position="337"/>
    </location>
</feature>
<accession>W0F324</accession>
<feature type="transmembrane region" description="Helical" evidence="6">
    <location>
        <begin position="21"/>
        <end position="41"/>
    </location>
</feature>
<proteinExistence type="predicted"/>
<feature type="transmembrane region" description="Helical" evidence="6">
    <location>
        <begin position="358"/>
        <end position="386"/>
    </location>
</feature>
<feature type="transmembrane region" description="Helical" evidence="6">
    <location>
        <begin position="406"/>
        <end position="429"/>
    </location>
</feature>
<evidence type="ECO:0000256" key="4">
    <source>
        <dbReference type="ARBA" id="ARBA00022989"/>
    </source>
</evidence>
<dbReference type="Proteomes" id="UP000003586">
    <property type="component" value="Chromosome"/>
</dbReference>
<evidence type="ECO:0000256" key="1">
    <source>
        <dbReference type="ARBA" id="ARBA00004651"/>
    </source>
</evidence>
<organism evidence="9 10">
    <name type="scientific">Niabella soli DSM 19437</name>
    <dbReference type="NCBI Taxonomy" id="929713"/>
    <lineage>
        <taxon>Bacteria</taxon>
        <taxon>Pseudomonadati</taxon>
        <taxon>Bacteroidota</taxon>
        <taxon>Chitinophagia</taxon>
        <taxon>Chitinophagales</taxon>
        <taxon>Chitinophagaceae</taxon>
        <taxon>Niabella</taxon>
    </lineage>
</organism>
<sequence>MLKNYFKTAWRMLWKNKVVSTINIVGLSISVALCLLLFFYIRFEESFDGFHEKKDRLFRLEATQLYKSLNQQKPKEGLLKKLTAGDEANNSVTFPFVIAQELQAAFPEIKSITRMAGVETNDDAWKTVVKANDKAFKETGILDVDANFFENFSFALLKGHAATVLEGLNSIVLSKSTASKYFGSRDPIGQKVVIDNDTTQQFVVTGIVEDAPANSGIRYSMLYNIKSRPDYAERISSRFNTWSHEYILELTKGTAPAQFQQKLNSWMKQKYREEIQFDKPDKIKGYQWLLRPLQQCHYSPKGWGHYTNSRVLYLLTCLFLLILILASVNYILLTISGAMSRVREVGMRKIMGAGRPGLILQLWMETLLIVVLCIVTGLLLATLVLPVFNQLLNTHISFSLIPVKEIFIAGVILSIALSVLAGLYPAAAISATKATAVMKSGTTFKVKPRFSNPLVVVQFSICFILVIAIIVISAQMRYLSRMNLGFNKEQVLLVKNEAMGDQLKTIRGRIFNYARTQPQVVAMSGIGGDLKGAYNHNAFKLNGEQQWYSQIRVDYDYFKLLNIPLITGRAFSADIASDTIKKARACVINESFYKLLGPGNVRLGEYNETIRATIIGICKDYNFESLTKPIGPQQHVLADYYENSFMFKVRGEELSKTIEGFRKEWNSITNNYPFEFTFLDDSINEMYKADVRWQKIISVAGVFAVGIACMGLFGFSLLSALNRTKEVGIRKVLGATVMDISVLLTKKIVFLIVIGLLIAGPVSWVVMNEWLQEFAYRVHIGWWMYVLAGSAVIGLALLTVSLQTIKTAISNPVESLRAD</sequence>
<evidence type="ECO:0000256" key="3">
    <source>
        <dbReference type="ARBA" id="ARBA00022692"/>
    </source>
</evidence>
<dbReference type="eggNOG" id="COG0577">
    <property type="taxonomic scope" value="Bacteria"/>
</dbReference>
<dbReference type="InterPro" id="IPR025857">
    <property type="entry name" value="MacB_PCD"/>
</dbReference>
<feature type="domain" description="ABC3 transporter permease C-terminal" evidence="7">
    <location>
        <begin position="318"/>
        <end position="430"/>
    </location>
</feature>
<evidence type="ECO:0000313" key="9">
    <source>
        <dbReference type="EMBL" id="AHF17432.1"/>
    </source>
</evidence>
<keyword evidence="10" id="KW-1185">Reference proteome</keyword>
<feature type="transmembrane region" description="Helical" evidence="6">
    <location>
        <begin position="782"/>
        <end position="802"/>
    </location>
</feature>
<keyword evidence="3 6" id="KW-0812">Transmembrane</keyword>
<keyword evidence="5 6" id="KW-0472">Membrane</keyword>
<name>W0F324_9BACT</name>
<dbReference type="Pfam" id="PF12704">
    <property type="entry name" value="MacB_PCD"/>
    <property type="match status" value="2"/>
</dbReference>
<feature type="transmembrane region" description="Helical" evidence="6">
    <location>
        <begin position="696"/>
        <end position="721"/>
    </location>
</feature>
<feature type="transmembrane region" description="Helical" evidence="6">
    <location>
        <begin position="748"/>
        <end position="767"/>
    </location>
</feature>
<feature type="domain" description="ABC3 transporter permease C-terminal" evidence="7">
    <location>
        <begin position="699"/>
        <end position="811"/>
    </location>
</feature>
<keyword evidence="2" id="KW-1003">Cell membrane</keyword>
<dbReference type="STRING" id="929713.NIASO_07440"/>
<dbReference type="Pfam" id="PF02687">
    <property type="entry name" value="FtsX"/>
    <property type="match status" value="2"/>
</dbReference>
<comment type="subcellular location">
    <subcellularLocation>
        <location evidence="1">Cell membrane</location>
        <topology evidence="1">Multi-pass membrane protein</topology>
    </subcellularLocation>
</comment>
<dbReference type="InterPro" id="IPR050250">
    <property type="entry name" value="Macrolide_Exporter_MacB"/>
</dbReference>